<feature type="region of interest" description="Disordered" evidence="1">
    <location>
        <begin position="1"/>
        <end position="52"/>
    </location>
</feature>
<feature type="compositionally biased region" description="Gly residues" evidence="1">
    <location>
        <begin position="39"/>
        <end position="48"/>
    </location>
</feature>
<dbReference type="EMBL" id="CABDUW010000117">
    <property type="protein sequence ID" value="VTJ59147.1"/>
    <property type="molecule type" value="Genomic_DNA"/>
</dbReference>
<name>A0A5E4ANZ6_MARMO</name>
<feature type="region of interest" description="Disordered" evidence="1">
    <location>
        <begin position="66"/>
        <end position="124"/>
    </location>
</feature>
<proteinExistence type="predicted"/>
<reference evidence="2" key="1">
    <citation type="submission" date="2019-04" db="EMBL/GenBank/DDBJ databases">
        <authorList>
            <person name="Alioto T."/>
            <person name="Alioto T."/>
        </authorList>
    </citation>
    <scope>NUCLEOTIDE SEQUENCE [LARGE SCALE GENOMIC DNA]</scope>
</reference>
<comment type="caution">
    <text evidence="2">The sequence shown here is derived from an EMBL/GenBank/DDBJ whole genome shotgun (WGS) entry which is preliminary data.</text>
</comment>
<gene>
    <name evidence="2" type="ORF">MONAX_5E003613</name>
</gene>
<sequence length="124" mass="12529">MRLSLPLSHPPPCGAAGPVPTSKTGRSKLGGALEACPWPGGGQRGSGRAGQALPLHPRAAQGLGCHGLPRGLLGQHRAGQLSPHPTHATIARVTPSGQGRAGTPSPLGVHDHVPNTFLSQKHAV</sequence>
<dbReference type="AlphaFoldDB" id="A0A5E4ANZ6"/>
<accession>A0A5E4ANZ6</accession>
<evidence type="ECO:0000313" key="2">
    <source>
        <dbReference type="EMBL" id="VTJ59147.1"/>
    </source>
</evidence>
<dbReference type="Proteomes" id="UP000335636">
    <property type="component" value="Unassembled WGS sequence"/>
</dbReference>
<protein>
    <submittedName>
        <fullName evidence="2">Uncharacterized protein</fullName>
    </submittedName>
</protein>
<evidence type="ECO:0000256" key="1">
    <source>
        <dbReference type="SAM" id="MobiDB-lite"/>
    </source>
</evidence>
<keyword evidence="3" id="KW-1185">Reference proteome</keyword>
<evidence type="ECO:0000313" key="3">
    <source>
        <dbReference type="Proteomes" id="UP000335636"/>
    </source>
</evidence>
<organism evidence="2 3">
    <name type="scientific">Marmota monax</name>
    <name type="common">Woodchuck</name>
    <dbReference type="NCBI Taxonomy" id="9995"/>
    <lineage>
        <taxon>Eukaryota</taxon>
        <taxon>Metazoa</taxon>
        <taxon>Chordata</taxon>
        <taxon>Craniata</taxon>
        <taxon>Vertebrata</taxon>
        <taxon>Euteleostomi</taxon>
        <taxon>Mammalia</taxon>
        <taxon>Eutheria</taxon>
        <taxon>Euarchontoglires</taxon>
        <taxon>Glires</taxon>
        <taxon>Rodentia</taxon>
        <taxon>Sciuromorpha</taxon>
        <taxon>Sciuridae</taxon>
        <taxon>Xerinae</taxon>
        <taxon>Marmotini</taxon>
        <taxon>Marmota</taxon>
    </lineage>
</organism>